<dbReference type="AlphaFoldDB" id="A0A512J6Z3"/>
<reference evidence="2 4" key="3">
    <citation type="submission" date="2019-07" db="EMBL/GenBank/DDBJ databases">
        <title>Whole genome shotgun sequence of Methylobacterium oxalidis NBRC 107715.</title>
        <authorList>
            <person name="Hosoyama A."/>
            <person name="Uohara A."/>
            <person name="Ohji S."/>
            <person name="Ichikawa N."/>
        </authorList>
    </citation>
    <scope>NUCLEOTIDE SEQUENCE [LARGE SCALE GENOMIC DNA]</scope>
    <source>
        <strain evidence="2 4">NBRC 107715</strain>
    </source>
</reference>
<dbReference type="Pfam" id="PF05990">
    <property type="entry name" value="DUF900"/>
    <property type="match status" value="1"/>
</dbReference>
<dbReference type="PANTHER" id="PTHR36513">
    <property type="entry name" value="ABC TRANSMEMBRANE TYPE-1 DOMAIN-CONTAINING PROTEIN"/>
    <property type="match status" value="1"/>
</dbReference>
<evidence type="ECO:0000313" key="4">
    <source>
        <dbReference type="Proteomes" id="UP000321960"/>
    </source>
</evidence>
<evidence type="ECO:0000313" key="2">
    <source>
        <dbReference type="EMBL" id="GEP05738.1"/>
    </source>
</evidence>
<dbReference type="SUPFAM" id="SSF53474">
    <property type="entry name" value="alpha/beta-Hydrolases"/>
    <property type="match status" value="1"/>
</dbReference>
<accession>A0A512J6Z3</accession>
<gene>
    <name evidence="3" type="ORF">GCM10007888_63220</name>
    <name evidence="2" type="ORF">MOX02_37760</name>
</gene>
<dbReference type="InterPro" id="IPR010297">
    <property type="entry name" value="DUF900_hydrolase"/>
</dbReference>
<reference evidence="5" key="2">
    <citation type="journal article" date="2019" name="Int. J. Syst. Evol. Microbiol.">
        <title>The Global Catalogue of Microorganisms (GCM) 10K type strain sequencing project: providing services to taxonomists for standard genome sequencing and annotation.</title>
        <authorList>
            <consortium name="The Broad Institute Genomics Platform"/>
            <consortium name="The Broad Institute Genome Sequencing Center for Infectious Disease"/>
            <person name="Wu L."/>
            <person name="Ma J."/>
        </authorList>
    </citation>
    <scope>NUCLEOTIDE SEQUENCE [LARGE SCALE GENOMIC DNA]</scope>
    <source>
        <strain evidence="5">NBRC 107715</strain>
    </source>
</reference>
<organism evidence="2 4">
    <name type="scientific">Methylobacterium oxalidis</name>
    <dbReference type="NCBI Taxonomy" id="944322"/>
    <lineage>
        <taxon>Bacteria</taxon>
        <taxon>Pseudomonadati</taxon>
        <taxon>Pseudomonadota</taxon>
        <taxon>Alphaproteobacteria</taxon>
        <taxon>Hyphomicrobiales</taxon>
        <taxon>Methylobacteriaceae</taxon>
        <taxon>Methylobacterium</taxon>
    </lineage>
</organism>
<protein>
    <recommendedName>
        <fullName evidence="6">Alpha/beta hydrolase</fullName>
    </recommendedName>
</protein>
<dbReference type="EMBL" id="BSPK01000118">
    <property type="protein sequence ID" value="GLS67937.1"/>
    <property type="molecule type" value="Genomic_DNA"/>
</dbReference>
<proteinExistence type="predicted"/>
<sequence length="376" mass="39103">MAKIVRQGLGRPARAPSRDPAQEAGPATTMMRETDRPTRRSIVRLGALLGATAMAPGLGACVADGLVTGAVVTPERQSALDVMPVLLVATTRKPVGSPPKAPYFSSERGRGLSFAEVRLSPPDRSLIGKVSSVVTGDWTIGAVPKVETGGAAADAFAQAALGRDVLIYVHGYRESFESAAVSAARLSDGIRFRGVSGLFTWPSAAATFDYGYDRESALWSRDAFEDLLKALVASPSGGRINLVAHSMGTLLTLETLRMLRAEAGEAAMARIGAVVLAAPDIDIDLFTKGVERLGPDVNKITVISSTNDRALSLSSTIAGGVVRAGAADRERLEALGVRVADASDYGGGLINHDLFLSNPEVQGVVKRAVARAGGGA</sequence>
<reference evidence="3" key="1">
    <citation type="journal article" date="2014" name="Int. J. Syst. Evol. Microbiol.">
        <title>Complete genome of a new Firmicutes species belonging to the dominant human colonic microbiota ('Ruminococcus bicirculans') reveals two chromosomes and a selective capacity to utilize plant glucans.</title>
        <authorList>
            <consortium name="NISC Comparative Sequencing Program"/>
            <person name="Wegmann U."/>
            <person name="Louis P."/>
            <person name="Goesmann A."/>
            <person name="Henrissat B."/>
            <person name="Duncan S.H."/>
            <person name="Flint H.J."/>
        </authorList>
    </citation>
    <scope>NUCLEOTIDE SEQUENCE</scope>
    <source>
        <strain evidence="3">NBRC 107715</strain>
    </source>
</reference>
<dbReference type="EMBL" id="BJZU01000076">
    <property type="protein sequence ID" value="GEP05738.1"/>
    <property type="molecule type" value="Genomic_DNA"/>
</dbReference>
<evidence type="ECO:0008006" key="6">
    <source>
        <dbReference type="Google" id="ProtNLM"/>
    </source>
</evidence>
<keyword evidence="5" id="KW-1185">Reference proteome</keyword>
<name>A0A512J6Z3_9HYPH</name>
<dbReference type="Gene3D" id="3.40.50.1820">
    <property type="entry name" value="alpha/beta hydrolase"/>
    <property type="match status" value="1"/>
</dbReference>
<evidence type="ECO:0000313" key="3">
    <source>
        <dbReference type="EMBL" id="GLS67937.1"/>
    </source>
</evidence>
<dbReference type="InterPro" id="IPR029058">
    <property type="entry name" value="AB_hydrolase_fold"/>
</dbReference>
<feature type="region of interest" description="Disordered" evidence="1">
    <location>
        <begin position="1"/>
        <end position="37"/>
    </location>
</feature>
<evidence type="ECO:0000256" key="1">
    <source>
        <dbReference type="SAM" id="MobiDB-lite"/>
    </source>
</evidence>
<dbReference type="Proteomes" id="UP001156856">
    <property type="component" value="Unassembled WGS sequence"/>
</dbReference>
<dbReference type="PANTHER" id="PTHR36513:SF1">
    <property type="entry name" value="TRANSMEMBRANE PROTEIN"/>
    <property type="match status" value="1"/>
</dbReference>
<dbReference type="Proteomes" id="UP000321960">
    <property type="component" value="Unassembled WGS sequence"/>
</dbReference>
<evidence type="ECO:0000313" key="5">
    <source>
        <dbReference type="Proteomes" id="UP001156856"/>
    </source>
</evidence>
<comment type="caution">
    <text evidence="2">The sequence shown here is derived from an EMBL/GenBank/DDBJ whole genome shotgun (WGS) entry which is preliminary data.</text>
</comment>
<reference evidence="3" key="4">
    <citation type="submission" date="2023-01" db="EMBL/GenBank/DDBJ databases">
        <title>Draft genome sequence of Methylobacterium oxalidis strain NBRC 107715.</title>
        <authorList>
            <person name="Sun Q."/>
            <person name="Mori K."/>
        </authorList>
    </citation>
    <scope>NUCLEOTIDE SEQUENCE</scope>
    <source>
        <strain evidence="3">NBRC 107715</strain>
    </source>
</reference>